<dbReference type="RefSeq" id="WP_377764445.1">
    <property type="nucleotide sequence ID" value="NZ_JBHRXY010000058.1"/>
</dbReference>
<organism evidence="1 2">
    <name type="scientific">Paracoccus angustae</name>
    <dbReference type="NCBI Taxonomy" id="1671480"/>
    <lineage>
        <taxon>Bacteria</taxon>
        <taxon>Pseudomonadati</taxon>
        <taxon>Pseudomonadota</taxon>
        <taxon>Alphaproteobacteria</taxon>
        <taxon>Rhodobacterales</taxon>
        <taxon>Paracoccaceae</taxon>
        <taxon>Paracoccus</taxon>
    </lineage>
</organism>
<protein>
    <recommendedName>
        <fullName evidence="3">Capsule polysaccharide biosynthesis protein</fullName>
    </recommendedName>
</protein>
<dbReference type="Proteomes" id="UP001595539">
    <property type="component" value="Unassembled WGS sequence"/>
</dbReference>
<evidence type="ECO:0008006" key="3">
    <source>
        <dbReference type="Google" id="ProtNLM"/>
    </source>
</evidence>
<reference evidence="2" key="1">
    <citation type="journal article" date="2019" name="Int. J. Syst. Evol. Microbiol.">
        <title>The Global Catalogue of Microorganisms (GCM) 10K type strain sequencing project: providing services to taxonomists for standard genome sequencing and annotation.</title>
        <authorList>
            <consortium name="The Broad Institute Genomics Platform"/>
            <consortium name="The Broad Institute Genome Sequencing Center for Infectious Disease"/>
            <person name="Wu L."/>
            <person name="Ma J."/>
        </authorList>
    </citation>
    <scope>NUCLEOTIDE SEQUENCE [LARGE SCALE GENOMIC DNA]</scope>
    <source>
        <strain evidence="2">KCTC 42473</strain>
    </source>
</reference>
<sequence>MADTAKGRRIVTLEVPEAWFRDPEDGQRHRLFYSSLLAALADLGVLLDPVWLPRGAERAPRPDGAGDATISFHSHGRTGNILRCKEAYVSPYYTMDRMGYACFSELASHPERFADAIARQDAGRAGAFVRALAQELRQENRSKYRQPEKQDRMEPGFLFVPLQVENDSVAKGLWLDKFKALRCLVEAAAAQGSRVVLKRHPRCRSRAVSALLAELGQRPNVSLSEASIHTLIADARLVAGANSGVLFEALIQGKPVISYAASDFGPATQQVRSYDELARAVAVPAAPDPGFRDRFLFWYLTEYCVRTDDIAAMKRKIAALLDSAAGHRSRDAGRAYRYRLYAYSLADRLRKRLF</sequence>
<evidence type="ECO:0000313" key="2">
    <source>
        <dbReference type="Proteomes" id="UP001595539"/>
    </source>
</evidence>
<dbReference type="InterPro" id="IPR007833">
    <property type="entry name" value="Capsule_polysaccharide_synth"/>
</dbReference>
<proteinExistence type="predicted"/>
<keyword evidence="2" id="KW-1185">Reference proteome</keyword>
<comment type="caution">
    <text evidence="1">The sequence shown here is derived from an EMBL/GenBank/DDBJ whole genome shotgun (WGS) entry which is preliminary data.</text>
</comment>
<gene>
    <name evidence="1" type="ORF">ACFOM8_21470</name>
</gene>
<name>A0ABV7UA19_9RHOB</name>
<dbReference type="EMBL" id="JBHRXY010000058">
    <property type="protein sequence ID" value="MFC3631993.1"/>
    <property type="molecule type" value="Genomic_DNA"/>
</dbReference>
<dbReference type="SUPFAM" id="SSF53756">
    <property type="entry name" value="UDP-Glycosyltransferase/glycogen phosphorylase"/>
    <property type="match status" value="1"/>
</dbReference>
<dbReference type="Pfam" id="PF05159">
    <property type="entry name" value="Capsule_synth"/>
    <property type="match status" value="1"/>
</dbReference>
<evidence type="ECO:0000313" key="1">
    <source>
        <dbReference type="EMBL" id="MFC3631993.1"/>
    </source>
</evidence>
<accession>A0ABV7UA19</accession>